<feature type="domain" description="SLH" evidence="1">
    <location>
        <begin position="357"/>
        <end position="414"/>
    </location>
</feature>
<name>A0ABX1XAY4_9BACL</name>
<proteinExistence type="predicted"/>
<accession>A0ABX1XAY4</accession>
<dbReference type="PROSITE" id="PS51272">
    <property type="entry name" value="SLH"/>
    <property type="match status" value="3"/>
</dbReference>
<dbReference type="InterPro" id="IPR051465">
    <property type="entry name" value="Cell_Envelope_Struct_Comp"/>
</dbReference>
<evidence type="ECO:0000313" key="3">
    <source>
        <dbReference type="Proteomes" id="UP000653578"/>
    </source>
</evidence>
<dbReference type="PANTHER" id="PTHR43308:SF5">
    <property type="entry name" value="S-LAYER PROTEIN _ PEPTIDOGLYCAN ENDO-BETA-N-ACETYLGLUCOSAMINIDASE"/>
    <property type="match status" value="1"/>
</dbReference>
<feature type="domain" description="SLH" evidence="1">
    <location>
        <begin position="480"/>
        <end position="533"/>
    </location>
</feature>
<keyword evidence="3" id="KW-1185">Reference proteome</keyword>
<dbReference type="Pfam" id="PF00395">
    <property type="entry name" value="SLH"/>
    <property type="match status" value="3"/>
</dbReference>
<dbReference type="RefSeq" id="WP_171631570.1">
    <property type="nucleotide sequence ID" value="NZ_WHNY01000047.1"/>
</dbReference>
<evidence type="ECO:0000259" key="1">
    <source>
        <dbReference type="PROSITE" id="PS51272"/>
    </source>
</evidence>
<dbReference type="Proteomes" id="UP000653578">
    <property type="component" value="Unassembled WGS sequence"/>
</dbReference>
<dbReference type="InterPro" id="IPR001119">
    <property type="entry name" value="SLH_dom"/>
</dbReference>
<comment type="caution">
    <text evidence="2">The sequence shown here is derived from an EMBL/GenBank/DDBJ whole genome shotgun (WGS) entry which is preliminary data.</text>
</comment>
<sequence>MTVAGISICLAVQTVHSATPILLTPGTPVSIEVPLGIADANVAVTPVAVGSNKEATLPLVDVKAATSLGNVSVVIPEGTKITAPASWDGTIKLPVVQSTSSVSVNNADVNAVIEVGSSDVSLTFDHAVRLLIPNMGGKSVGFVIGGVFMPITSTISADTQAAADSEIATSGEAKITVGSDIVIWTKHFTKFVVYTPVTTTPATPPTAGGGGGSAPSDRFTIDAYSSAEFTLGNVKFSIPEGATDKTIQVTVDKLADISKLPKDVSLQWLGDVYDIKKNSDGEFIKPVTIVLAFDKSKLDFNKSKAAVYWLNEQTNKWVVLDNVKVDQASGTVSGSVTHFGKFAVLVSERVQPPLPSTSETNLTDIKGHWAEASIRDLVQTGAINGYPDMAFKPNDSITRAEFVSILVKALRLTAPDSRAFNDTTDHWAKDSISTAAALGIVSGFEDHTFRPNDLITREQMAVIVFRALRLDVSSKSVSFLDNSAVSSWATEAIASAAENGLINGYEDGTFRAKINTTRAEAAVVIFKAIALQK</sequence>
<dbReference type="PANTHER" id="PTHR43308">
    <property type="entry name" value="OUTER MEMBRANE PROTEIN ALPHA-RELATED"/>
    <property type="match status" value="1"/>
</dbReference>
<evidence type="ECO:0000313" key="2">
    <source>
        <dbReference type="EMBL" id="NOU65546.1"/>
    </source>
</evidence>
<protein>
    <recommendedName>
        <fullName evidence="1">SLH domain-containing protein</fullName>
    </recommendedName>
</protein>
<reference evidence="2 3" key="1">
    <citation type="submission" date="2019-10" db="EMBL/GenBank/DDBJ databases">
        <title>Description of Paenibacillus humi sp. nov.</title>
        <authorList>
            <person name="Carlier A."/>
            <person name="Qi S."/>
        </authorList>
    </citation>
    <scope>NUCLEOTIDE SEQUENCE [LARGE SCALE GENOMIC DNA]</scope>
    <source>
        <strain evidence="2 3">LMG 31461</strain>
    </source>
</reference>
<organism evidence="2 3">
    <name type="scientific">Paenibacillus plantarum</name>
    <dbReference type="NCBI Taxonomy" id="2654975"/>
    <lineage>
        <taxon>Bacteria</taxon>
        <taxon>Bacillati</taxon>
        <taxon>Bacillota</taxon>
        <taxon>Bacilli</taxon>
        <taxon>Bacillales</taxon>
        <taxon>Paenibacillaceae</taxon>
        <taxon>Paenibacillus</taxon>
    </lineage>
</organism>
<dbReference type="EMBL" id="WHNY01000047">
    <property type="protein sequence ID" value="NOU65546.1"/>
    <property type="molecule type" value="Genomic_DNA"/>
</dbReference>
<feature type="domain" description="SLH" evidence="1">
    <location>
        <begin position="415"/>
        <end position="478"/>
    </location>
</feature>
<gene>
    <name evidence="2" type="ORF">GC096_16045</name>
</gene>